<dbReference type="EMBL" id="BQKI01000074">
    <property type="protein sequence ID" value="GJN20168.1"/>
    <property type="molecule type" value="Genomic_DNA"/>
</dbReference>
<gene>
    <name evidence="1" type="primary">gb07511</name>
    <name evidence="1" type="ORF">PR202_gb07511</name>
</gene>
<accession>A0AAV5ECR4</accession>
<evidence type="ECO:0000313" key="2">
    <source>
        <dbReference type="Proteomes" id="UP001054889"/>
    </source>
</evidence>
<sequence>MVTDITGSTSGCFRMWRSYRPMKTQDSVMEATSMTCSTSIRKTDSVTCDAYIPSVVNSSGSKNRGSSAVLFLRLLIVPTTRSLILAPCSIRPNSK</sequence>
<reference evidence="1" key="2">
    <citation type="submission" date="2021-12" db="EMBL/GenBank/DDBJ databases">
        <title>Resequencing data analysis of finger millet.</title>
        <authorList>
            <person name="Hatakeyama M."/>
            <person name="Aluri S."/>
            <person name="Balachadran M.T."/>
            <person name="Sivarajan S.R."/>
            <person name="Poveda L."/>
            <person name="Shimizu-Inatsugi R."/>
            <person name="Schlapbach R."/>
            <person name="Sreeman S.M."/>
            <person name="Shimizu K.K."/>
        </authorList>
    </citation>
    <scope>NUCLEOTIDE SEQUENCE</scope>
</reference>
<dbReference type="Proteomes" id="UP001054889">
    <property type="component" value="Unassembled WGS sequence"/>
</dbReference>
<organism evidence="1 2">
    <name type="scientific">Eleusine coracana subsp. coracana</name>
    <dbReference type="NCBI Taxonomy" id="191504"/>
    <lineage>
        <taxon>Eukaryota</taxon>
        <taxon>Viridiplantae</taxon>
        <taxon>Streptophyta</taxon>
        <taxon>Embryophyta</taxon>
        <taxon>Tracheophyta</taxon>
        <taxon>Spermatophyta</taxon>
        <taxon>Magnoliopsida</taxon>
        <taxon>Liliopsida</taxon>
        <taxon>Poales</taxon>
        <taxon>Poaceae</taxon>
        <taxon>PACMAD clade</taxon>
        <taxon>Chloridoideae</taxon>
        <taxon>Cynodonteae</taxon>
        <taxon>Eleusininae</taxon>
        <taxon>Eleusine</taxon>
    </lineage>
</organism>
<keyword evidence="2" id="KW-1185">Reference proteome</keyword>
<comment type="caution">
    <text evidence="1">The sequence shown here is derived from an EMBL/GenBank/DDBJ whole genome shotgun (WGS) entry which is preliminary data.</text>
</comment>
<dbReference type="AlphaFoldDB" id="A0AAV5ECR4"/>
<evidence type="ECO:0000313" key="1">
    <source>
        <dbReference type="EMBL" id="GJN20168.1"/>
    </source>
</evidence>
<name>A0AAV5ECR4_ELECO</name>
<reference evidence="1" key="1">
    <citation type="journal article" date="2018" name="DNA Res.">
        <title>Multiple hybrid de novo genome assembly of finger millet, an orphan allotetraploid crop.</title>
        <authorList>
            <person name="Hatakeyama M."/>
            <person name="Aluri S."/>
            <person name="Balachadran M.T."/>
            <person name="Sivarajan S.R."/>
            <person name="Patrignani A."/>
            <person name="Gruter S."/>
            <person name="Poveda L."/>
            <person name="Shimizu-Inatsugi R."/>
            <person name="Baeten J."/>
            <person name="Francoijs K.J."/>
            <person name="Nataraja K.N."/>
            <person name="Reddy Y.A.N."/>
            <person name="Phadnis S."/>
            <person name="Ravikumar R.L."/>
            <person name="Schlapbach R."/>
            <person name="Sreeman S.M."/>
            <person name="Shimizu K.K."/>
        </authorList>
    </citation>
    <scope>NUCLEOTIDE SEQUENCE</scope>
</reference>
<proteinExistence type="predicted"/>
<protein>
    <submittedName>
        <fullName evidence="1">Uncharacterized protein</fullName>
    </submittedName>
</protein>